<evidence type="ECO:0000313" key="1">
    <source>
        <dbReference type="EMBL" id="RAH40135.1"/>
    </source>
</evidence>
<dbReference type="EMBL" id="KZ825418">
    <property type="protein sequence ID" value="RAH40135.1"/>
    <property type="molecule type" value="Genomic_DNA"/>
</dbReference>
<reference evidence="1" key="1">
    <citation type="submission" date="2018-02" db="EMBL/GenBank/DDBJ databases">
        <title>The genomes of Aspergillus section Nigri reveals drivers in fungal speciation.</title>
        <authorList>
            <consortium name="DOE Joint Genome Institute"/>
            <person name="Vesth T.C."/>
            <person name="Nybo J."/>
            <person name="Theobald S."/>
            <person name="Brandl J."/>
            <person name="Frisvad J.C."/>
            <person name="Nielsen K.F."/>
            <person name="Lyhne E.K."/>
            <person name="Kogle M.E."/>
            <person name="Kuo A."/>
            <person name="Riley R."/>
            <person name="Clum A."/>
            <person name="Nolan M."/>
            <person name="Lipzen A."/>
            <person name="Salamov A."/>
            <person name="Henrissat B."/>
            <person name="Wiebenga A."/>
            <person name="De vries R.P."/>
            <person name="Grigoriev I.V."/>
            <person name="Mortensen U.H."/>
            <person name="Andersen M.R."/>
            <person name="Baker S.E."/>
        </authorList>
    </citation>
    <scope>NUCLEOTIDE SEQUENCE</scope>
    <source>
        <strain evidence="1">CBS 621.78</strain>
    </source>
</reference>
<name>A0ACD1FT12_9EURO</name>
<sequence length="427" mass="49075">MTVQEKEMLAERKEPPAEPLNEIHWFKRLEWFRMFIIWGIPLLGFIGATQVPLHKKTAILTIVYYFISGISLSAGVSALSFSLTRRSCKTNLQTGYHRLWSHRAYTATTVTRFFLAFFAASVGEGNAYTWARDHRAHHRFTDTDQDPYSVHKGLFYAHFGWIIFTQDRSLTGRTDVSDLKNDKIVMWQRRNYMSLFVLTAFILPTVFAGLLWDDWWGGLVYAGAIRMFIVQQSTFFINSIAHSLGDQTYSDRHSPRDSVITSFLTGGEGYHNYHHEFPMDYRSGVRWYHYDPPKWTIYILSLFGMTSDLKQFPDNEVSMGAHQQRMKKLNQEAKGISWGTPVEDLPLLTWAEYTERANGGHHLICLKGIIYDVAPFVHQHPGGTKIILSQVGKDATEQFFGGVYAHSNGAENLLCGMRYARLVEETK</sequence>
<dbReference type="Proteomes" id="UP000249057">
    <property type="component" value="Unassembled WGS sequence"/>
</dbReference>
<proteinExistence type="predicted"/>
<organism evidence="1 2">
    <name type="scientific">Aspergillus brunneoviolaceus CBS 621.78</name>
    <dbReference type="NCBI Taxonomy" id="1450534"/>
    <lineage>
        <taxon>Eukaryota</taxon>
        <taxon>Fungi</taxon>
        <taxon>Dikarya</taxon>
        <taxon>Ascomycota</taxon>
        <taxon>Pezizomycotina</taxon>
        <taxon>Eurotiomycetes</taxon>
        <taxon>Eurotiomycetidae</taxon>
        <taxon>Eurotiales</taxon>
        <taxon>Aspergillaceae</taxon>
        <taxon>Aspergillus</taxon>
        <taxon>Aspergillus subgen. Circumdati</taxon>
    </lineage>
</organism>
<evidence type="ECO:0000313" key="2">
    <source>
        <dbReference type="Proteomes" id="UP000249057"/>
    </source>
</evidence>
<accession>A0ACD1FT12</accession>
<gene>
    <name evidence="1" type="ORF">BO95DRAFT_486445</name>
</gene>
<protein>
    <submittedName>
        <fullName evidence="1">Stearoyl-CoA desaturase</fullName>
    </submittedName>
</protein>
<keyword evidence="2" id="KW-1185">Reference proteome</keyword>